<dbReference type="HAMAP" id="MF_00081">
    <property type="entry name" value="HrcA"/>
    <property type="match status" value="1"/>
</dbReference>
<evidence type="ECO:0000256" key="3">
    <source>
        <dbReference type="ARBA" id="ARBA00023016"/>
    </source>
</evidence>
<dbReference type="Proteomes" id="UP000754563">
    <property type="component" value="Unassembled WGS sequence"/>
</dbReference>
<dbReference type="GO" id="GO:0045892">
    <property type="term" value="P:negative regulation of DNA-templated transcription"/>
    <property type="evidence" value="ECO:0007669"/>
    <property type="project" value="UniProtKB-UniRule"/>
</dbReference>
<dbReference type="InterPro" id="IPR036388">
    <property type="entry name" value="WH-like_DNA-bd_sf"/>
</dbReference>
<gene>
    <name evidence="5" type="primary">hrcA</name>
    <name evidence="7" type="ORF">KC717_05230</name>
</gene>
<proteinExistence type="inferred from homology"/>
<feature type="domain" description="Heat-inducible transcription repressor HrcA C-terminal" evidence="6">
    <location>
        <begin position="111"/>
        <end position="232"/>
    </location>
</feature>
<evidence type="ECO:0000256" key="1">
    <source>
        <dbReference type="ARBA" id="ARBA00022491"/>
    </source>
</evidence>
<evidence type="ECO:0000313" key="7">
    <source>
        <dbReference type="EMBL" id="MCA9386022.1"/>
    </source>
</evidence>
<dbReference type="InterPro" id="IPR021153">
    <property type="entry name" value="HrcA_C"/>
</dbReference>
<keyword evidence="3 5" id="KW-0346">Stress response</keyword>
<evidence type="ECO:0000313" key="8">
    <source>
        <dbReference type="Proteomes" id="UP000754563"/>
    </source>
</evidence>
<dbReference type="Pfam" id="PF01628">
    <property type="entry name" value="HrcA"/>
    <property type="match status" value="1"/>
</dbReference>
<dbReference type="AlphaFoldDB" id="A0A955RL58"/>
<name>A0A955RL58_9BACT</name>
<reference evidence="7" key="1">
    <citation type="submission" date="2020-04" db="EMBL/GenBank/DDBJ databases">
        <authorList>
            <person name="Zhang T."/>
        </authorList>
    </citation>
    <scope>NUCLEOTIDE SEQUENCE</scope>
    <source>
        <strain evidence="7">HKST-UBA11</strain>
    </source>
</reference>
<dbReference type="SUPFAM" id="SSF55781">
    <property type="entry name" value="GAF domain-like"/>
    <property type="match status" value="1"/>
</dbReference>
<dbReference type="PANTHER" id="PTHR34824:SF1">
    <property type="entry name" value="HEAT-INDUCIBLE TRANSCRIPTION REPRESSOR HRCA"/>
    <property type="match status" value="1"/>
</dbReference>
<accession>A0A955RL58</accession>
<organism evidence="7 8">
    <name type="scientific">Candidatus Dojkabacteria bacterium</name>
    <dbReference type="NCBI Taxonomy" id="2099670"/>
    <lineage>
        <taxon>Bacteria</taxon>
        <taxon>Candidatus Dojkabacteria</taxon>
    </lineage>
</organism>
<dbReference type="PANTHER" id="PTHR34824">
    <property type="entry name" value="HEAT-INDUCIBLE TRANSCRIPTION REPRESSOR HRCA"/>
    <property type="match status" value="1"/>
</dbReference>
<protein>
    <recommendedName>
        <fullName evidence="5">Heat-inducible transcription repressor HrcA</fullName>
    </recommendedName>
</protein>
<dbReference type="Gene3D" id="3.30.450.40">
    <property type="match status" value="1"/>
</dbReference>
<reference evidence="7" key="2">
    <citation type="journal article" date="2021" name="Microbiome">
        <title>Successional dynamics and alternative stable states in a saline activated sludge microbial community over 9 years.</title>
        <authorList>
            <person name="Wang Y."/>
            <person name="Ye J."/>
            <person name="Ju F."/>
            <person name="Liu L."/>
            <person name="Boyd J.A."/>
            <person name="Deng Y."/>
            <person name="Parks D.H."/>
            <person name="Jiang X."/>
            <person name="Yin X."/>
            <person name="Woodcroft B.J."/>
            <person name="Tyson G.W."/>
            <person name="Hugenholtz P."/>
            <person name="Polz M.F."/>
            <person name="Zhang T."/>
        </authorList>
    </citation>
    <scope>NUCLEOTIDE SEQUENCE</scope>
    <source>
        <strain evidence="7">HKST-UBA11</strain>
    </source>
</reference>
<evidence type="ECO:0000256" key="5">
    <source>
        <dbReference type="HAMAP-Rule" id="MF_00081"/>
    </source>
</evidence>
<dbReference type="InterPro" id="IPR002571">
    <property type="entry name" value="HrcA"/>
</dbReference>
<dbReference type="InterPro" id="IPR029016">
    <property type="entry name" value="GAF-like_dom_sf"/>
</dbReference>
<keyword evidence="4 5" id="KW-0804">Transcription</keyword>
<sequence>MKDDITLSDRQKDLLRAIIQEFMDTAEAVGSIHLPEKYDLGVSPATIRNEMVVLARKGVIRKAHASSGRIPTSEGFKFFIDELLGEMSQLGVESEVRVREVLFQNRFDPDKLLYEAVKNLHNLTGNTGVALFRNRIYYHGLSGMIDMPEYQQPRRLKRLLSVLEDYDELSRVFERGDDVDIDGVSILIGEEDIGIDTFEKVAVAFGQLKLHRGETGFLSVIGPNRMDYAQVIPTLRWMINTINQSVVGWNG</sequence>
<comment type="caution">
    <text evidence="7">The sequence shown here is derived from an EMBL/GenBank/DDBJ whole genome shotgun (WGS) entry which is preliminary data.</text>
</comment>
<dbReference type="Gene3D" id="1.10.10.10">
    <property type="entry name" value="Winged helix-like DNA-binding domain superfamily/Winged helix DNA-binding domain"/>
    <property type="match status" value="1"/>
</dbReference>
<dbReference type="InterPro" id="IPR036390">
    <property type="entry name" value="WH_DNA-bd_sf"/>
</dbReference>
<evidence type="ECO:0000259" key="6">
    <source>
        <dbReference type="Pfam" id="PF01628"/>
    </source>
</evidence>
<evidence type="ECO:0000256" key="4">
    <source>
        <dbReference type="ARBA" id="ARBA00023163"/>
    </source>
</evidence>
<dbReference type="GO" id="GO:0003677">
    <property type="term" value="F:DNA binding"/>
    <property type="evidence" value="ECO:0007669"/>
    <property type="project" value="InterPro"/>
</dbReference>
<keyword evidence="2 5" id="KW-0805">Transcription regulation</keyword>
<dbReference type="EMBL" id="JAGQLH010000069">
    <property type="protein sequence ID" value="MCA9386022.1"/>
    <property type="molecule type" value="Genomic_DNA"/>
</dbReference>
<keyword evidence="1 5" id="KW-0678">Repressor</keyword>
<comment type="similarity">
    <text evidence="5">Belongs to the HrcA family.</text>
</comment>
<dbReference type="SUPFAM" id="SSF46785">
    <property type="entry name" value="Winged helix' DNA-binding domain"/>
    <property type="match status" value="1"/>
</dbReference>
<evidence type="ECO:0000256" key="2">
    <source>
        <dbReference type="ARBA" id="ARBA00023015"/>
    </source>
</evidence>
<comment type="function">
    <text evidence="5">Negative regulator of class I heat shock genes (grpE-dnaK-dnaJ and groELS operons). Prevents heat-shock induction of these operons.</text>
</comment>